<gene>
    <name evidence="3" type="ORF">GCM10022197_29390</name>
</gene>
<comment type="caution">
    <text evidence="3">The sequence shown here is derived from an EMBL/GenBank/DDBJ whole genome shotgun (WGS) entry which is preliminary data.</text>
</comment>
<evidence type="ECO:0000256" key="1">
    <source>
        <dbReference type="SAM" id="SignalP"/>
    </source>
</evidence>
<feature type="chain" id="PRO_5047319070" description="FAS1 domain-containing protein" evidence="1">
    <location>
        <begin position="22"/>
        <end position="207"/>
    </location>
</feature>
<dbReference type="InterPro" id="IPR000782">
    <property type="entry name" value="FAS1_domain"/>
</dbReference>
<dbReference type="PROSITE" id="PS50213">
    <property type="entry name" value="FAS1"/>
    <property type="match status" value="1"/>
</dbReference>
<name>A0ABP6XSL1_9ACTN</name>
<dbReference type="EMBL" id="BAAAYR010000004">
    <property type="protein sequence ID" value="GAA3571043.1"/>
    <property type="molecule type" value="Genomic_DNA"/>
</dbReference>
<feature type="domain" description="FAS1" evidence="2">
    <location>
        <begin position="46"/>
        <end position="201"/>
    </location>
</feature>
<sequence length="207" mass="21997">MVAIVVAALTMLVGLSMPASAHGKTGHHPGTRSLAALLAKDGSGFDHNWNDFDITDNAVAAVLKAKPNSPVGVLADGTTPLTAFLPTDRAFQRLAESVTGKHIRTEKGVFTAVAGLGIDTVEAVLLYHVVPGATITYKQARHSDDLVLTTALDGATVRVNVLRGHKVSLVDLDTDNRNPRIVRRDLNKGNLQIAHGIDRVLRPVDLP</sequence>
<dbReference type="Gene3D" id="2.30.180.10">
    <property type="entry name" value="FAS1 domain"/>
    <property type="match status" value="1"/>
</dbReference>
<dbReference type="Proteomes" id="UP001500767">
    <property type="component" value="Unassembled WGS sequence"/>
</dbReference>
<dbReference type="SMART" id="SM00554">
    <property type="entry name" value="FAS1"/>
    <property type="match status" value="1"/>
</dbReference>
<dbReference type="SUPFAM" id="SSF82153">
    <property type="entry name" value="FAS1 domain"/>
    <property type="match status" value="1"/>
</dbReference>
<feature type="signal peptide" evidence="1">
    <location>
        <begin position="1"/>
        <end position="21"/>
    </location>
</feature>
<evidence type="ECO:0000313" key="4">
    <source>
        <dbReference type="Proteomes" id="UP001500767"/>
    </source>
</evidence>
<dbReference type="Pfam" id="PF02469">
    <property type="entry name" value="Fasciclin"/>
    <property type="match status" value="1"/>
</dbReference>
<reference evidence="4" key="1">
    <citation type="journal article" date="2019" name="Int. J. Syst. Evol. Microbiol.">
        <title>The Global Catalogue of Microorganisms (GCM) 10K type strain sequencing project: providing services to taxonomists for standard genome sequencing and annotation.</title>
        <authorList>
            <consortium name="The Broad Institute Genomics Platform"/>
            <consortium name="The Broad Institute Genome Sequencing Center for Infectious Disease"/>
            <person name="Wu L."/>
            <person name="Ma J."/>
        </authorList>
    </citation>
    <scope>NUCLEOTIDE SEQUENCE [LARGE SCALE GENOMIC DNA]</scope>
    <source>
        <strain evidence="4">JCM 16540</strain>
    </source>
</reference>
<keyword evidence="4" id="KW-1185">Reference proteome</keyword>
<protein>
    <recommendedName>
        <fullName evidence="2">FAS1 domain-containing protein</fullName>
    </recommendedName>
</protein>
<dbReference type="InterPro" id="IPR036378">
    <property type="entry name" value="FAS1_dom_sf"/>
</dbReference>
<accession>A0ABP6XSL1</accession>
<evidence type="ECO:0000313" key="3">
    <source>
        <dbReference type="EMBL" id="GAA3571043.1"/>
    </source>
</evidence>
<organism evidence="3 4">
    <name type="scientific">Microlunatus spumicola</name>
    <dbReference type="NCBI Taxonomy" id="81499"/>
    <lineage>
        <taxon>Bacteria</taxon>
        <taxon>Bacillati</taxon>
        <taxon>Actinomycetota</taxon>
        <taxon>Actinomycetes</taxon>
        <taxon>Propionibacteriales</taxon>
        <taxon>Propionibacteriaceae</taxon>
        <taxon>Microlunatus</taxon>
    </lineage>
</organism>
<proteinExistence type="predicted"/>
<keyword evidence="1" id="KW-0732">Signal</keyword>
<evidence type="ECO:0000259" key="2">
    <source>
        <dbReference type="PROSITE" id="PS50213"/>
    </source>
</evidence>